<proteinExistence type="predicted"/>
<evidence type="ECO:0000256" key="1">
    <source>
        <dbReference type="SAM" id="MobiDB-lite"/>
    </source>
</evidence>
<evidence type="ECO:0000313" key="2">
    <source>
        <dbReference type="EMBL" id="KAI1506943.1"/>
    </source>
</evidence>
<organism evidence="2 3">
    <name type="scientific">Pyrenophora tritici-repentis</name>
    <dbReference type="NCBI Taxonomy" id="45151"/>
    <lineage>
        <taxon>Eukaryota</taxon>
        <taxon>Fungi</taxon>
        <taxon>Dikarya</taxon>
        <taxon>Ascomycota</taxon>
        <taxon>Pezizomycotina</taxon>
        <taxon>Dothideomycetes</taxon>
        <taxon>Pleosporomycetidae</taxon>
        <taxon>Pleosporales</taxon>
        <taxon>Pleosporineae</taxon>
        <taxon>Pleosporaceae</taxon>
        <taxon>Pyrenophora</taxon>
    </lineage>
</organism>
<evidence type="ECO:0000313" key="3">
    <source>
        <dbReference type="Proteomes" id="UP000249757"/>
    </source>
</evidence>
<accession>A0A922N0J8</accession>
<name>A0A922N0J8_9PLEO</name>
<reference evidence="3" key="1">
    <citation type="journal article" date="2022" name="Microb. Genom.">
        <title>A global pangenome for the wheat fungal pathogen Pyrenophora tritici-repentis and prediction of effector protein structural homology.</title>
        <authorList>
            <person name="Moolhuijzen P.M."/>
            <person name="See P.T."/>
            <person name="Shi G."/>
            <person name="Powell H.R."/>
            <person name="Cockram J."/>
            <person name="Jorgensen L.N."/>
            <person name="Benslimane H."/>
            <person name="Strelkov S.E."/>
            <person name="Turner J."/>
            <person name="Liu Z."/>
            <person name="Moffat C.S."/>
        </authorList>
    </citation>
    <scope>NUCLEOTIDE SEQUENCE [LARGE SCALE GENOMIC DNA]</scope>
</reference>
<feature type="non-terminal residue" evidence="2">
    <location>
        <position position="99"/>
    </location>
</feature>
<evidence type="ECO:0008006" key="4">
    <source>
        <dbReference type="Google" id="ProtNLM"/>
    </source>
</evidence>
<dbReference type="AlphaFoldDB" id="A0A922N0J8"/>
<dbReference type="EMBL" id="NRDI02000089">
    <property type="protein sequence ID" value="KAI1506943.1"/>
    <property type="molecule type" value="Genomic_DNA"/>
</dbReference>
<feature type="region of interest" description="Disordered" evidence="1">
    <location>
        <begin position="1"/>
        <end position="21"/>
    </location>
</feature>
<protein>
    <recommendedName>
        <fullName evidence="4">HTH CENPB-type domain-containing protein</fullName>
    </recommendedName>
</protein>
<keyword evidence="3" id="KW-1185">Reference proteome</keyword>
<sequence length="99" mass="10898">MADTLLAARGQDPPPQPVGKNWMSRFIQSQPELRTSGDPIAIVAWFKLVEETRQTYGVLDQDIYNFDETGFAMGVAATSKVVTSSNRVSRAVVVQLGNR</sequence>
<gene>
    <name evidence="2" type="ORF">Ptr86124_014123</name>
</gene>
<dbReference type="Proteomes" id="UP000249757">
    <property type="component" value="Unassembled WGS sequence"/>
</dbReference>
<comment type="caution">
    <text evidence="2">The sequence shown here is derived from an EMBL/GenBank/DDBJ whole genome shotgun (WGS) entry which is preliminary data.</text>
</comment>